<evidence type="ECO:0000313" key="2">
    <source>
        <dbReference type="Proteomes" id="UP000638560"/>
    </source>
</evidence>
<dbReference type="EMBL" id="JADPUN010000407">
    <property type="protein sequence ID" value="MBF9134989.1"/>
    <property type="molecule type" value="Genomic_DNA"/>
</dbReference>
<gene>
    <name evidence="1" type="ORF">I0C86_39615</name>
</gene>
<evidence type="ECO:0000313" key="1">
    <source>
        <dbReference type="EMBL" id="MBF9134989.1"/>
    </source>
</evidence>
<dbReference type="RefSeq" id="WP_196206455.1">
    <property type="nucleotide sequence ID" value="NZ_JADPUN010000407.1"/>
</dbReference>
<accession>A0ABS0H933</accession>
<proteinExistence type="predicted"/>
<sequence length="100" mass="10981">MLAAHAAHLAKQPPTANRYVDAAIIADHLTAKPPTRCGCTTQQRDRIVQQYLAILDRPDWRAAVREGRGMNSDFFAWFTGHVAARLRLGAVSDVAENGGR</sequence>
<comment type="caution">
    <text evidence="1">The sequence shown here is derived from an EMBL/GenBank/DDBJ whole genome shotgun (WGS) entry which is preliminary data.</text>
</comment>
<name>A0ABS0H933_9ACTN</name>
<organism evidence="1 2">
    <name type="scientific">Plantactinospora alkalitolerans</name>
    <dbReference type="NCBI Taxonomy" id="2789879"/>
    <lineage>
        <taxon>Bacteria</taxon>
        <taxon>Bacillati</taxon>
        <taxon>Actinomycetota</taxon>
        <taxon>Actinomycetes</taxon>
        <taxon>Micromonosporales</taxon>
        <taxon>Micromonosporaceae</taxon>
        <taxon>Plantactinospora</taxon>
    </lineage>
</organism>
<reference evidence="1 2" key="1">
    <citation type="submission" date="2020-11" db="EMBL/GenBank/DDBJ databases">
        <title>A novel isolate from a Black sea contaminated sediment with potential to produce alkanes: Plantactinospora alkalitolerans sp. nov.</title>
        <authorList>
            <person name="Carro L."/>
            <person name="Veyisoglu A."/>
            <person name="Guven K."/>
            <person name="Schumann P."/>
            <person name="Klenk H.-P."/>
            <person name="Sahin N."/>
        </authorList>
    </citation>
    <scope>NUCLEOTIDE SEQUENCE [LARGE SCALE GENOMIC DNA]</scope>
    <source>
        <strain evidence="1 2">S1510</strain>
    </source>
</reference>
<dbReference type="Proteomes" id="UP000638560">
    <property type="component" value="Unassembled WGS sequence"/>
</dbReference>
<keyword evidence="2" id="KW-1185">Reference proteome</keyword>
<protein>
    <submittedName>
        <fullName evidence="1">Uncharacterized protein</fullName>
    </submittedName>
</protein>